<evidence type="ECO:0000313" key="4">
    <source>
        <dbReference type="Proteomes" id="UP000006055"/>
    </source>
</evidence>
<feature type="transmembrane region" description="Helical" evidence="1">
    <location>
        <begin position="320"/>
        <end position="340"/>
    </location>
</feature>
<accession>I4C1Y8</accession>
<keyword evidence="1" id="KW-0812">Transmembrane</keyword>
<dbReference type="eggNOG" id="COG3333">
    <property type="taxonomic scope" value="Bacteria"/>
</dbReference>
<dbReference type="Proteomes" id="UP000006055">
    <property type="component" value="Chromosome"/>
</dbReference>
<keyword evidence="1" id="KW-1133">Transmembrane helix</keyword>
<feature type="transmembrane region" description="Helical" evidence="1">
    <location>
        <begin position="466"/>
        <end position="488"/>
    </location>
</feature>
<dbReference type="EMBL" id="CP003360">
    <property type="protein sequence ID" value="AFM23579.1"/>
    <property type="molecule type" value="Genomic_DNA"/>
</dbReference>
<dbReference type="HOGENOM" id="CLU_022936_2_0_7"/>
<sequence>MSSLDLLWVGLLNSFQPINIGMTLLGLVIGVVAGALPGITMLNAIVLVLPFTYAMDIVPSLLLMTGVYSGGIFGGSITGILFNIPGDPMNVPATWEGYKLNKQGHVSKALGVAVMCSALGGFLSALIMTFVSPPFARIALSFSACEYFGVILLGLVSVVVIGTKSIGSALICLFIGMFLGTIGIDDIYGAARFSFGSRLLETGINFTVVLIGLFAIGEVLEQLCTMAPGDGDKIRGRTKTVLPGLSDLKRLWGSILRGFGVGTFIGAIPGAGATVASFVSYGVEKQFSREPEKFGKGSWEGLSATSAAINGSTGGAMIPLLTLGIPGSGATAVMMGAFLLHGIQPGPLLFTKSPESVYTIFAGMLSCNLLMILAGLVCAMFFAELMRVPEHIMGAFIIALSFVGAYALRNDMADVMYMAVFGIAGYFMRRFDLPIPPLVLGIILGPLAERYFLTSMIGCGNDISTFIYRPVSAALILISIAILFLPLLQRRRKRKEDSALPI</sequence>
<feature type="transmembrane region" description="Helical" evidence="1">
    <location>
        <begin position="199"/>
        <end position="217"/>
    </location>
</feature>
<dbReference type="PANTHER" id="PTHR35342:SF5">
    <property type="entry name" value="TRICARBOXYLIC TRANSPORT PROTEIN"/>
    <property type="match status" value="1"/>
</dbReference>
<dbReference type="RefSeq" id="WP_014808735.1">
    <property type="nucleotide sequence ID" value="NC_018025.1"/>
</dbReference>
<dbReference type="InterPro" id="IPR002823">
    <property type="entry name" value="DUF112_TM"/>
</dbReference>
<evidence type="ECO:0000256" key="1">
    <source>
        <dbReference type="SAM" id="Phobius"/>
    </source>
</evidence>
<feature type="domain" description="DUF112" evidence="2">
    <location>
        <begin position="21"/>
        <end position="440"/>
    </location>
</feature>
<name>I4C1Y8_DESTA</name>
<evidence type="ECO:0000313" key="3">
    <source>
        <dbReference type="EMBL" id="AFM23579.1"/>
    </source>
</evidence>
<dbReference type="PATRIC" id="fig|706587.4.peg.977"/>
<dbReference type="STRING" id="706587.Desti_0856"/>
<proteinExistence type="predicted"/>
<evidence type="ECO:0000259" key="2">
    <source>
        <dbReference type="Pfam" id="PF01970"/>
    </source>
</evidence>
<feature type="transmembrane region" description="Helical" evidence="1">
    <location>
        <begin position="61"/>
        <end position="82"/>
    </location>
</feature>
<protein>
    <recommendedName>
        <fullName evidence="2">DUF112 domain-containing protein</fullName>
    </recommendedName>
</protein>
<dbReference type="KEGG" id="dti:Desti_0856"/>
<dbReference type="OrthoDB" id="9781349at2"/>
<reference evidence="4" key="1">
    <citation type="submission" date="2012-06" db="EMBL/GenBank/DDBJ databases">
        <title>Complete sequence of chromosome of Desulfomonile tiedjei DSM 6799.</title>
        <authorList>
            <person name="Lucas S."/>
            <person name="Copeland A."/>
            <person name="Lapidus A."/>
            <person name="Glavina del Rio T."/>
            <person name="Dalin E."/>
            <person name="Tice H."/>
            <person name="Bruce D."/>
            <person name="Goodwin L."/>
            <person name="Pitluck S."/>
            <person name="Peters L."/>
            <person name="Ovchinnikova G."/>
            <person name="Zeytun A."/>
            <person name="Lu M."/>
            <person name="Kyrpides N."/>
            <person name="Mavromatis K."/>
            <person name="Ivanova N."/>
            <person name="Brettin T."/>
            <person name="Detter J.C."/>
            <person name="Han C."/>
            <person name="Larimer F."/>
            <person name="Land M."/>
            <person name="Hauser L."/>
            <person name="Markowitz V."/>
            <person name="Cheng J.-F."/>
            <person name="Hugenholtz P."/>
            <person name="Woyke T."/>
            <person name="Wu D."/>
            <person name="Spring S."/>
            <person name="Schroeder M."/>
            <person name="Brambilla E."/>
            <person name="Klenk H.-P."/>
            <person name="Eisen J.A."/>
        </authorList>
    </citation>
    <scope>NUCLEOTIDE SEQUENCE [LARGE SCALE GENOMIC DNA]</scope>
    <source>
        <strain evidence="4">ATCC 49306 / DSM 6799 / DCB-1</strain>
    </source>
</reference>
<feature type="transmembrane region" description="Helical" evidence="1">
    <location>
        <begin position="166"/>
        <end position="187"/>
    </location>
</feature>
<dbReference type="Pfam" id="PF01970">
    <property type="entry name" value="TctA"/>
    <property type="match status" value="1"/>
</dbReference>
<feature type="transmembrane region" description="Helical" evidence="1">
    <location>
        <begin position="109"/>
        <end position="131"/>
    </location>
</feature>
<dbReference type="AlphaFoldDB" id="I4C1Y8"/>
<gene>
    <name evidence="3" type="ordered locus">Desti_0856</name>
</gene>
<keyword evidence="1" id="KW-0472">Membrane</keyword>
<feature type="transmembrane region" description="Helical" evidence="1">
    <location>
        <begin position="360"/>
        <end position="383"/>
    </location>
</feature>
<feature type="transmembrane region" description="Helical" evidence="1">
    <location>
        <begin position="259"/>
        <end position="283"/>
    </location>
</feature>
<dbReference type="PANTHER" id="PTHR35342">
    <property type="entry name" value="TRICARBOXYLIC TRANSPORT PROTEIN"/>
    <property type="match status" value="1"/>
</dbReference>
<organism evidence="3 4">
    <name type="scientific">Desulfomonile tiedjei (strain ATCC 49306 / DSM 6799 / DCB-1)</name>
    <dbReference type="NCBI Taxonomy" id="706587"/>
    <lineage>
        <taxon>Bacteria</taxon>
        <taxon>Pseudomonadati</taxon>
        <taxon>Thermodesulfobacteriota</taxon>
        <taxon>Desulfomonilia</taxon>
        <taxon>Desulfomonilales</taxon>
        <taxon>Desulfomonilaceae</taxon>
        <taxon>Desulfomonile</taxon>
    </lineage>
</organism>
<feature type="transmembrane region" description="Helical" evidence="1">
    <location>
        <begin position="392"/>
        <end position="409"/>
    </location>
</feature>
<feature type="transmembrane region" description="Helical" evidence="1">
    <location>
        <begin position="20"/>
        <end position="49"/>
    </location>
</feature>
<feature type="transmembrane region" description="Helical" evidence="1">
    <location>
        <begin position="138"/>
        <end position="160"/>
    </location>
</feature>
<keyword evidence="4" id="KW-1185">Reference proteome</keyword>